<evidence type="ECO:0000256" key="2">
    <source>
        <dbReference type="SAM" id="Phobius"/>
    </source>
</evidence>
<dbReference type="InterPro" id="IPR007110">
    <property type="entry name" value="Ig-like_dom"/>
</dbReference>
<dbReference type="Gene3D" id="2.60.40.10">
    <property type="entry name" value="Immunoglobulins"/>
    <property type="match status" value="1"/>
</dbReference>
<comment type="caution">
    <text evidence="4">The sequence shown here is derived from an EMBL/GenBank/DDBJ whole genome shotgun (WGS) entry which is preliminary data.</text>
</comment>
<dbReference type="SUPFAM" id="SSF48726">
    <property type="entry name" value="Immunoglobulin"/>
    <property type="match status" value="1"/>
</dbReference>
<name>A0A8B6BKY5_MYTGA</name>
<evidence type="ECO:0000313" key="4">
    <source>
        <dbReference type="EMBL" id="VDH91855.1"/>
    </source>
</evidence>
<organism evidence="4 5">
    <name type="scientific">Mytilus galloprovincialis</name>
    <name type="common">Mediterranean mussel</name>
    <dbReference type="NCBI Taxonomy" id="29158"/>
    <lineage>
        <taxon>Eukaryota</taxon>
        <taxon>Metazoa</taxon>
        <taxon>Spiralia</taxon>
        <taxon>Lophotrochozoa</taxon>
        <taxon>Mollusca</taxon>
        <taxon>Bivalvia</taxon>
        <taxon>Autobranchia</taxon>
        <taxon>Pteriomorphia</taxon>
        <taxon>Mytilida</taxon>
        <taxon>Mytiloidea</taxon>
        <taxon>Mytilidae</taxon>
        <taxon>Mytilinae</taxon>
        <taxon>Mytilus</taxon>
    </lineage>
</organism>
<evidence type="ECO:0000313" key="5">
    <source>
        <dbReference type="Proteomes" id="UP000596742"/>
    </source>
</evidence>
<dbReference type="InterPro" id="IPR036179">
    <property type="entry name" value="Ig-like_dom_sf"/>
</dbReference>
<feature type="region of interest" description="Disordered" evidence="1">
    <location>
        <begin position="265"/>
        <end position="292"/>
    </location>
</feature>
<evidence type="ECO:0000256" key="1">
    <source>
        <dbReference type="SAM" id="MobiDB-lite"/>
    </source>
</evidence>
<dbReference type="InterPro" id="IPR013783">
    <property type="entry name" value="Ig-like_fold"/>
</dbReference>
<feature type="domain" description="Ig-like" evidence="3">
    <location>
        <begin position="21"/>
        <end position="115"/>
    </location>
</feature>
<evidence type="ECO:0000259" key="3">
    <source>
        <dbReference type="PROSITE" id="PS50835"/>
    </source>
</evidence>
<accession>A0A8B6BKY5</accession>
<dbReference type="EMBL" id="UYJE01000268">
    <property type="protein sequence ID" value="VDH91855.1"/>
    <property type="molecule type" value="Genomic_DNA"/>
</dbReference>
<dbReference type="OrthoDB" id="6217203at2759"/>
<keyword evidence="2" id="KW-0472">Membrane</keyword>
<keyword evidence="2" id="KW-0812">Transmembrane</keyword>
<dbReference type="Proteomes" id="UP000596742">
    <property type="component" value="Unassembled WGS sequence"/>
</dbReference>
<protein>
    <recommendedName>
        <fullName evidence="3">Ig-like domain-containing protein</fullName>
    </recommendedName>
</protein>
<keyword evidence="2" id="KW-1133">Transmembrane helix</keyword>
<reference evidence="4" key="1">
    <citation type="submission" date="2018-11" db="EMBL/GenBank/DDBJ databases">
        <authorList>
            <person name="Alioto T."/>
            <person name="Alioto T."/>
        </authorList>
    </citation>
    <scope>NUCLEOTIDE SEQUENCE</scope>
</reference>
<sequence length="292" mass="33328">MMKVYFVIAAMSIFIKDIRIDSLTITLNSNDLIIFGSSVELQCMSVNSSSQSSWYWFSENNLLFIDGHGEQNINKSKYIEQQINDVTRRLTIFHFEETDLKMYRCKHNLKSASINLTAQRHKIAYMNNSSNLNIRLERQRNEDHIVISFVNTSSTPSCHYQSLNVTLNITLCNTLESGVLHNGMCQFVINSPKTCTSKKSSAEVLCYLGNKLFKTLKYTACHKPDVEEKPNVALISILFVIGTVGGIVILVFVINRRDKLLKERDEDPRKNHQKDSSSIIDVTSKFLETDPD</sequence>
<feature type="transmembrane region" description="Helical" evidence="2">
    <location>
        <begin position="232"/>
        <end position="254"/>
    </location>
</feature>
<feature type="compositionally biased region" description="Basic and acidic residues" evidence="1">
    <location>
        <begin position="265"/>
        <end position="275"/>
    </location>
</feature>
<proteinExistence type="predicted"/>
<keyword evidence="5" id="KW-1185">Reference proteome</keyword>
<gene>
    <name evidence="4" type="ORF">MGAL_10B070032</name>
</gene>
<dbReference type="AlphaFoldDB" id="A0A8B6BKY5"/>
<dbReference type="PROSITE" id="PS50835">
    <property type="entry name" value="IG_LIKE"/>
    <property type="match status" value="1"/>
</dbReference>